<organism evidence="2 3">
    <name type="scientific">Chitinophaga rupis</name>
    <dbReference type="NCBI Taxonomy" id="573321"/>
    <lineage>
        <taxon>Bacteria</taxon>
        <taxon>Pseudomonadati</taxon>
        <taxon>Bacteroidota</taxon>
        <taxon>Chitinophagia</taxon>
        <taxon>Chitinophagales</taxon>
        <taxon>Chitinophagaceae</taxon>
        <taxon>Chitinophaga</taxon>
    </lineage>
</organism>
<dbReference type="InterPro" id="IPR030395">
    <property type="entry name" value="GP_PDE_dom"/>
</dbReference>
<sequence length="294" mass="33157">MVKQTLLLGTLLIAMSEMKAQTTFPVFDEEGHRGCRGLMPENTIPAMKKAIDIGVTTLEMDVVISKDKQVVLSHDHYINPLFSLTPDGKEFTADGTNNYIIYKMDYAEVKRFDVGSKAHPYFPRQQKIKTYKPLLGELIDSVEAYAQQKKNPPMWYNIETKSVEGHDGEWQPAPEEFVDLLVAVLQQKKITDRVVIQSFDKRTLQVLHKKYPDIKTSFLVGDDKLGGLNGALTALGFTPFVYSPNYKLVNAQLVQSCKEKDIKLIPWTPDTAEEIAQLKALGVDGIITDYPDLF</sequence>
<dbReference type="RefSeq" id="WP_089918351.1">
    <property type="nucleotide sequence ID" value="NZ_FOBB01000007.1"/>
</dbReference>
<dbReference type="EMBL" id="FOBB01000007">
    <property type="protein sequence ID" value="SEN00388.1"/>
    <property type="molecule type" value="Genomic_DNA"/>
</dbReference>
<dbReference type="CDD" id="cd08567">
    <property type="entry name" value="GDPD_SpGDE_like"/>
    <property type="match status" value="1"/>
</dbReference>
<dbReference type="Gene3D" id="3.20.20.190">
    <property type="entry name" value="Phosphatidylinositol (PI) phosphodiesterase"/>
    <property type="match status" value="1"/>
</dbReference>
<dbReference type="SUPFAM" id="SSF51695">
    <property type="entry name" value="PLC-like phosphodiesterases"/>
    <property type="match status" value="1"/>
</dbReference>
<evidence type="ECO:0000313" key="2">
    <source>
        <dbReference type="EMBL" id="SEN00388.1"/>
    </source>
</evidence>
<dbReference type="Proteomes" id="UP000198984">
    <property type="component" value="Unassembled WGS sequence"/>
</dbReference>
<evidence type="ECO:0000259" key="1">
    <source>
        <dbReference type="PROSITE" id="PS51704"/>
    </source>
</evidence>
<proteinExistence type="predicted"/>
<name>A0A1H8D1A8_9BACT</name>
<dbReference type="PANTHER" id="PTHR46211:SF14">
    <property type="entry name" value="GLYCEROPHOSPHODIESTER PHOSPHODIESTERASE"/>
    <property type="match status" value="1"/>
</dbReference>
<dbReference type="OrthoDB" id="384721at2"/>
<feature type="domain" description="GP-PDE" evidence="1">
    <location>
        <begin position="27"/>
        <end position="294"/>
    </location>
</feature>
<dbReference type="InterPro" id="IPR017946">
    <property type="entry name" value="PLC-like_Pdiesterase_TIM-brl"/>
</dbReference>
<dbReference type="STRING" id="573321.SAMN04488505_107273"/>
<gene>
    <name evidence="2" type="ORF">SAMN04488505_107273</name>
</gene>
<reference evidence="2 3" key="1">
    <citation type="submission" date="2016-10" db="EMBL/GenBank/DDBJ databases">
        <authorList>
            <person name="de Groot N.N."/>
        </authorList>
    </citation>
    <scope>NUCLEOTIDE SEQUENCE [LARGE SCALE GENOMIC DNA]</scope>
    <source>
        <strain evidence="2 3">DSM 21039</strain>
    </source>
</reference>
<accession>A0A1H8D1A8</accession>
<dbReference type="PROSITE" id="PS51704">
    <property type="entry name" value="GP_PDE"/>
    <property type="match status" value="1"/>
</dbReference>
<keyword evidence="3" id="KW-1185">Reference proteome</keyword>
<dbReference type="GO" id="GO:0008081">
    <property type="term" value="F:phosphoric diester hydrolase activity"/>
    <property type="evidence" value="ECO:0007669"/>
    <property type="project" value="InterPro"/>
</dbReference>
<dbReference type="AlphaFoldDB" id="A0A1H8D1A8"/>
<dbReference type="GO" id="GO:0006629">
    <property type="term" value="P:lipid metabolic process"/>
    <property type="evidence" value="ECO:0007669"/>
    <property type="project" value="InterPro"/>
</dbReference>
<dbReference type="Pfam" id="PF03009">
    <property type="entry name" value="GDPD"/>
    <property type="match status" value="1"/>
</dbReference>
<evidence type="ECO:0000313" key="3">
    <source>
        <dbReference type="Proteomes" id="UP000198984"/>
    </source>
</evidence>
<protein>
    <submittedName>
        <fullName evidence="2">Glycerophosphoryl diester phosphodiesterase</fullName>
    </submittedName>
</protein>
<dbReference type="PANTHER" id="PTHR46211">
    <property type="entry name" value="GLYCEROPHOSPHORYL DIESTER PHOSPHODIESTERASE"/>
    <property type="match status" value="1"/>
</dbReference>